<dbReference type="SUPFAM" id="SSF53335">
    <property type="entry name" value="S-adenosyl-L-methionine-dependent methyltransferases"/>
    <property type="match status" value="1"/>
</dbReference>
<keyword evidence="1" id="KW-0489">Methyltransferase</keyword>
<proteinExistence type="predicted"/>
<dbReference type="GO" id="GO:0008168">
    <property type="term" value="F:methyltransferase activity"/>
    <property type="evidence" value="ECO:0007669"/>
    <property type="project" value="UniProtKB-KW"/>
</dbReference>
<dbReference type="Proteomes" id="UP000621799">
    <property type="component" value="Unassembled WGS sequence"/>
</dbReference>
<dbReference type="RefSeq" id="WP_264322681.1">
    <property type="nucleotide sequence ID" value="NZ_JADEXN010000374.1"/>
</dbReference>
<dbReference type="Gene3D" id="3.40.50.150">
    <property type="entry name" value="Vaccinia Virus protein VP39"/>
    <property type="match status" value="1"/>
</dbReference>
<keyword evidence="1" id="KW-0808">Transferase</keyword>
<dbReference type="AlphaFoldDB" id="A0A928VYH6"/>
<gene>
    <name evidence="1" type="ORF">IQ235_17265</name>
</gene>
<evidence type="ECO:0000313" key="1">
    <source>
        <dbReference type="EMBL" id="MBE9042522.1"/>
    </source>
</evidence>
<comment type="caution">
    <text evidence="1">The sequence shown here is derived from an EMBL/GenBank/DDBJ whole genome shotgun (WGS) entry which is preliminary data.</text>
</comment>
<dbReference type="InterPro" id="IPR029063">
    <property type="entry name" value="SAM-dependent_MTases_sf"/>
</dbReference>
<reference evidence="1" key="1">
    <citation type="submission" date="2020-10" db="EMBL/GenBank/DDBJ databases">
        <authorList>
            <person name="Castelo-Branco R."/>
            <person name="Eusebio N."/>
            <person name="Adriana R."/>
            <person name="Vieira A."/>
            <person name="Brugerolle De Fraissinette N."/>
            <person name="Rezende De Castro R."/>
            <person name="Schneider M.P."/>
            <person name="Vasconcelos V."/>
            <person name="Leao P.N."/>
        </authorList>
    </citation>
    <scope>NUCLEOTIDE SEQUENCE</scope>
    <source>
        <strain evidence="1">LEGE 11467</strain>
    </source>
</reference>
<dbReference type="GO" id="GO:0032259">
    <property type="term" value="P:methylation"/>
    <property type="evidence" value="ECO:0007669"/>
    <property type="project" value="UniProtKB-KW"/>
</dbReference>
<organism evidence="1 2">
    <name type="scientific">Zarconia navalis LEGE 11467</name>
    <dbReference type="NCBI Taxonomy" id="1828826"/>
    <lineage>
        <taxon>Bacteria</taxon>
        <taxon>Bacillati</taxon>
        <taxon>Cyanobacteriota</taxon>
        <taxon>Cyanophyceae</taxon>
        <taxon>Oscillatoriophycideae</taxon>
        <taxon>Oscillatoriales</taxon>
        <taxon>Oscillatoriales incertae sedis</taxon>
        <taxon>Zarconia</taxon>
        <taxon>Zarconia navalis</taxon>
    </lineage>
</organism>
<protein>
    <submittedName>
        <fullName evidence="1">SAM-dependent methyltransferase</fullName>
    </submittedName>
</protein>
<dbReference type="EMBL" id="JADEXN010000374">
    <property type="protein sequence ID" value="MBE9042522.1"/>
    <property type="molecule type" value="Genomic_DNA"/>
</dbReference>
<sequence>MGLQLEKVIPWGRSFDEYLRIFALTETDLQRSILDCGGGPASFNAGMCDRGYPVVSCDPIYQFSAAEIHQRIQDTYSAVIEGVKASLDDYVWQDIASPEELGRVRMAAMQAFLADFEGDASGEVDRERYVNAELPHLPFGDSQFDLALCSHFLFTYSDLLSAEFHLESILELCRVAREVRIFPILDISGKLSPRFEPIAIELEKRGYQLEVRSVRYEFQKGGDRLLQVRSPN</sequence>
<name>A0A928VYH6_9CYAN</name>
<keyword evidence="2" id="KW-1185">Reference proteome</keyword>
<accession>A0A928VYH6</accession>
<evidence type="ECO:0000313" key="2">
    <source>
        <dbReference type="Proteomes" id="UP000621799"/>
    </source>
</evidence>